<evidence type="ECO:0000313" key="2">
    <source>
        <dbReference type="EMBL" id="KYP66212.1"/>
    </source>
</evidence>
<reference evidence="2 3" key="1">
    <citation type="journal article" date="2012" name="Nat. Biotechnol.">
        <title>Draft genome sequence of pigeonpea (Cajanus cajan), an orphan legume crop of resource-poor farmers.</title>
        <authorList>
            <person name="Varshney R.K."/>
            <person name="Chen W."/>
            <person name="Li Y."/>
            <person name="Bharti A.K."/>
            <person name="Saxena R.K."/>
            <person name="Schlueter J.A."/>
            <person name="Donoghue M.T."/>
            <person name="Azam S."/>
            <person name="Fan G."/>
            <person name="Whaley A.M."/>
            <person name="Farmer A.D."/>
            <person name="Sheridan J."/>
            <person name="Iwata A."/>
            <person name="Tuteja R."/>
            <person name="Penmetsa R.V."/>
            <person name="Wu W."/>
            <person name="Upadhyaya H.D."/>
            <person name="Yang S.P."/>
            <person name="Shah T."/>
            <person name="Saxena K.B."/>
            <person name="Michael T."/>
            <person name="McCombie W.R."/>
            <person name="Yang B."/>
            <person name="Zhang G."/>
            <person name="Yang H."/>
            <person name="Wang J."/>
            <person name="Spillane C."/>
            <person name="Cook D.R."/>
            <person name="May G.D."/>
            <person name="Xu X."/>
            <person name="Jackson S.A."/>
        </authorList>
    </citation>
    <scope>NUCLEOTIDE SEQUENCE [LARGE SCALE GENOMIC DNA]</scope>
    <source>
        <strain evidence="3">cv. Asha</strain>
    </source>
</reference>
<proteinExistence type="predicted"/>
<accession>A0A151TGP6</accession>
<sequence>MGHISKYCRHYNPRRDEAQITHEEDNDSKQVLLMATTVQAEGLEDNSWYLDTGCSTHMTGRKDWFASLDESIKSKVKFVDARVLKA</sequence>
<dbReference type="AlphaFoldDB" id="A0A151TGP6"/>
<dbReference type="InterPro" id="IPR054722">
    <property type="entry name" value="PolX-like_BBD"/>
</dbReference>
<name>A0A151TGP6_CAJCA</name>
<organism evidence="2 3">
    <name type="scientific">Cajanus cajan</name>
    <name type="common">Pigeon pea</name>
    <name type="synonym">Cajanus indicus</name>
    <dbReference type="NCBI Taxonomy" id="3821"/>
    <lineage>
        <taxon>Eukaryota</taxon>
        <taxon>Viridiplantae</taxon>
        <taxon>Streptophyta</taxon>
        <taxon>Embryophyta</taxon>
        <taxon>Tracheophyta</taxon>
        <taxon>Spermatophyta</taxon>
        <taxon>Magnoliopsida</taxon>
        <taxon>eudicotyledons</taxon>
        <taxon>Gunneridae</taxon>
        <taxon>Pentapetalae</taxon>
        <taxon>rosids</taxon>
        <taxon>fabids</taxon>
        <taxon>Fabales</taxon>
        <taxon>Fabaceae</taxon>
        <taxon>Papilionoideae</taxon>
        <taxon>50 kb inversion clade</taxon>
        <taxon>NPAAA clade</taxon>
        <taxon>indigoferoid/millettioid clade</taxon>
        <taxon>Phaseoleae</taxon>
        <taxon>Cajanus</taxon>
    </lineage>
</organism>
<keyword evidence="3" id="KW-1185">Reference proteome</keyword>
<gene>
    <name evidence="2" type="ORF">KK1_012498</name>
</gene>
<protein>
    <recommendedName>
        <fullName evidence="1">Retrovirus-related Pol polyprotein from transposon TNT 1-94-like beta-barrel domain-containing protein</fullName>
    </recommendedName>
</protein>
<evidence type="ECO:0000313" key="3">
    <source>
        <dbReference type="Proteomes" id="UP000075243"/>
    </source>
</evidence>
<dbReference type="Pfam" id="PF22936">
    <property type="entry name" value="Pol_BBD"/>
    <property type="match status" value="1"/>
</dbReference>
<dbReference type="Gramene" id="C.cajan_12127.t">
    <property type="protein sequence ID" value="C.cajan_12127.t.cds1"/>
    <property type="gene ID" value="C.cajan_12127"/>
</dbReference>
<dbReference type="Proteomes" id="UP000075243">
    <property type="component" value="Chromosome 6"/>
</dbReference>
<evidence type="ECO:0000259" key="1">
    <source>
        <dbReference type="Pfam" id="PF22936"/>
    </source>
</evidence>
<feature type="domain" description="Retrovirus-related Pol polyprotein from transposon TNT 1-94-like beta-barrel" evidence="1">
    <location>
        <begin position="48"/>
        <end position="86"/>
    </location>
</feature>
<dbReference type="EMBL" id="CM003608">
    <property type="protein sequence ID" value="KYP66212.1"/>
    <property type="molecule type" value="Genomic_DNA"/>
</dbReference>